<dbReference type="EMBL" id="JAIVFL010000001">
    <property type="protein sequence ID" value="MCI4676244.1"/>
    <property type="molecule type" value="Genomic_DNA"/>
</dbReference>
<keyword evidence="2" id="KW-0521">NADP</keyword>
<dbReference type="SUPFAM" id="SSF53597">
    <property type="entry name" value="Dihydrofolate reductase-like"/>
    <property type="match status" value="1"/>
</dbReference>
<name>A0ABS9YYD0_9MYCO</name>
<dbReference type="Gene3D" id="3.40.430.10">
    <property type="entry name" value="Dihydrofolate Reductase, subunit A"/>
    <property type="match status" value="1"/>
</dbReference>
<dbReference type="InterPro" id="IPR024072">
    <property type="entry name" value="DHFR-like_dom_sf"/>
</dbReference>
<comment type="pathway">
    <text evidence="1">Cofactor biosynthesis; riboflavin biosynthesis.</text>
</comment>
<evidence type="ECO:0000256" key="3">
    <source>
        <dbReference type="ARBA" id="ARBA00023002"/>
    </source>
</evidence>
<dbReference type="InterPro" id="IPR050765">
    <property type="entry name" value="Riboflavin_Biosynth_HTPR"/>
</dbReference>
<dbReference type="PANTHER" id="PTHR38011">
    <property type="entry name" value="DIHYDROFOLATE REDUCTASE FAMILY PROTEIN (AFU_ORTHOLOGUE AFUA_8G06820)"/>
    <property type="match status" value="1"/>
</dbReference>
<gene>
    <name evidence="5" type="ORF">K9U37_15730</name>
</gene>
<keyword evidence="6" id="KW-1185">Reference proteome</keyword>
<protein>
    <submittedName>
        <fullName evidence="5">Pyrimidine reductase family protein</fullName>
    </submittedName>
</protein>
<dbReference type="InterPro" id="IPR002734">
    <property type="entry name" value="RibDG_C"/>
</dbReference>
<evidence type="ECO:0000259" key="4">
    <source>
        <dbReference type="Pfam" id="PF01872"/>
    </source>
</evidence>
<reference evidence="5" key="1">
    <citation type="journal article" date="2022" name="ISME J.">
        <title>Identification of active gaseous-alkane degraders at natural gas seeps.</title>
        <authorList>
            <person name="Farhan Ul Haque M."/>
            <person name="Hernandez M."/>
            <person name="Crombie A.T."/>
            <person name="Murrell J.C."/>
        </authorList>
    </citation>
    <scope>NUCLEOTIDE SEQUENCE</scope>
    <source>
        <strain evidence="5">ANDR5</strain>
    </source>
</reference>
<accession>A0ABS9YYD0</accession>
<dbReference type="NCBIfam" id="NF010664">
    <property type="entry name" value="PRK14059.1-2"/>
    <property type="match status" value="1"/>
</dbReference>
<dbReference type="NCBIfam" id="NF010665">
    <property type="entry name" value="PRK14059.1-4"/>
    <property type="match status" value="1"/>
</dbReference>
<dbReference type="NCBIfam" id="NF010663">
    <property type="entry name" value="PRK14059.1-1"/>
    <property type="match status" value="1"/>
</dbReference>
<sequence>MASPSHGDPDGTHFTLLGHSRPVDDDGLYTLYAYPPDAPRWVRANAIISLDGGATTDGTSGGLGGLGDRRLFRILRELADVIVVGAGTARAENYSGAQMTVAQRRNRQRRGQSEIPPIALVTRSGRLDRDLAVLTRTEVPPLVLTCADAAAQARTQLGAAAEVLDCSAEDSAHVDPATAVAALAERGLPRMLCEGGPSLMGTFLAAGLLDEMCLTTAPVLVGGSAPRITAGGGQVLSRMQRGHLISDDEGYLYGRYTCVS</sequence>
<organism evidence="5 6">
    <name type="scientific">Candidatus Mycolicibacterium alkanivorans</name>
    <dbReference type="NCBI Taxonomy" id="2954114"/>
    <lineage>
        <taxon>Bacteria</taxon>
        <taxon>Bacillati</taxon>
        <taxon>Actinomycetota</taxon>
        <taxon>Actinomycetes</taxon>
        <taxon>Mycobacteriales</taxon>
        <taxon>Mycobacteriaceae</taxon>
        <taxon>Mycolicibacterium</taxon>
    </lineage>
</organism>
<keyword evidence="3" id="KW-0560">Oxidoreductase</keyword>
<evidence type="ECO:0000256" key="1">
    <source>
        <dbReference type="ARBA" id="ARBA00005104"/>
    </source>
</evidence>
<proteinExistence type="predicted"/>
<evidence type="ECO:0000256" key="2">
    <source>
        <dbReference type="ARBA" id="ARBA00022857"/>
    </source>
</evidence>
<comment type="caution">
    <text evidence="5">The sequence shown here is derived from an EMBL/GenBank/DDBJ whole genome shotgun (WGS) entry which is preliminary data.</text>
</comment>
<evidence type="ECO:0000313" key="5">
    <source>
        <dbReference type="EMBL" id="MCI4676244.1"/>
    </source>
</evidence>
<feature type="domain" description="Bacterial bifunctional deaminase-reductase C-terminal" evidence="4">
    <location>
        <begin position="40"/>
        <end position="251"/>
    </location>
</feature>
<dbReference type="RefSeq" id="WP_243072459.1">
    <property type="nucleotide sequence ID" value="NZ_JAIVFL010000001.1"/>
</dbReference>
<dbReference type="Proteomes" id="UP001139068">
    <property type="component" value="Unassembled WGS sequence"/>
</dbReference>
<dbReference type="Pfam" id="PF01872">
    <property type="entry name" value="RibD_C"/>
    <property type="match status" value="1"/>
</dbReference>
<dbReference type="PANTHER" id="PTHR38011:SF7">
    <property type="entry name" value="2,5-DIAMINO-6-RIBOSYLAMINO-4(3H)-PYRIMIDINONE 5'-PHOSPHATE REDUCTASE"/>
    <property type="match status" value="1"/>
</dbReference>
<evidence type="ECO:0000313" key="6">
    <source>
        <dbReference type="Proteomes" id="UP001139068"/>
    </source>
</evidence>